<dbReference type="PROSITE" id="PS00292">
    <property type="entry name" value="CYCLINS"/>
    <property type="match status" value="1"/>
</dbReference>
<dbReference type="PANTHER" id="PTHR10177">
    <property type="entry name" value="CYCLINS"/>
    <property type="match status" value="1"/>
</dbReference>
<evidence type="ECO:0000259" key="5">
    <source>
        <dbReference type="SMART" id="SM00385"/>
    </source>
</evidence>
<dbReference type="Pfam" id="PF00134">
    <property type="entry name" value="Cyclin_N"/>
    <property type="match status" value="1"/>
</dbReference>
<dbReference type="SMART" id="SM00385">
    <property type="entry name" value="CYCLIN"/>
    <property type="match status" value="2"/>
</dbReference>
<evidence type="ECO:0000256" key="2">
    <source>
        <dbReference type="ARBA" id="ARBA00023127"/>
    </source>
</evidence>
<organism evidence="7">
    <name type="scientific">Leptocylindrus danicus</name>
    <dbReference type="NCBI Taxonomy" id="163516"/>
    <lineage>
        <taxon>Eukaryota</taxon>
        <taxon>Sar</taxon>
        <taxon>Stramenopiles</taxon>
        <taxon>Ochrophyta</taxon>
        <taxon>Bacillariophyta</taxon>
        <taxon>Coscinodiscophyceae</taxon>
        <taxon>Chaetocerotophycidae</taxon>
        <taxon>Leptocylindrales</taxon>
        <taxon>Leptocylindraceae</taxon>
        <taxon>Leptocylindrus</taxon>
    </lineage>
</organism>
<dbReference type="InterPro" id="IPR004367">
    <property type="entry name" value="Cyclin_C-dom"/>
</dbReference>
<evidence type="ECO:0000256" key="4">
    <source>
        <dbReference type="RuleBase" id="RU000383"/>
    </source>
</evidence>
<dbReference type="Pfam" id="PF02984">
    <property type="entry name" value="Cyclin_C"/>
    <property type="match status" value="1"/>
</dbReference>
<dbReference type="InterPro" id="IPR048258">
    <property type="entry name" value="Cyclins_cyclin-box"/>
</dbReference>
<evidence type="ECO:0000259" key="6">
    <source>
        <dbReference type="SMART" id="SM01332"/>
    </source>
</evidence>
<dbReference type="Gene3D" id="1.10.472.10">
    <property type="entry name" value="Cyclin-like"/>
    <property type="match status" value="2"/>
</dbReference>
<proteinExistence type="inferred from homology"/>
<evidence type="ECO:0008006" key="8">
    <source>
        <dbReference type="Google" id="ProtNLM"/>
    </source>
</evidence>
<keyword evidence="3" id="KW-0131">Cell cycle</keyword>
<dbReference type="GO" id="GO:0019887">
    <property type="term" value="F:protein kinase regulator activity"/>
    <property type="evidence" value="ECO:0007669"/>
    <property type="project" value="UniProtKB-ARBA"/>
</dbReference>
<keyword evidence="1" id="KW-0132">Cell division</keyword>
<evidence type="ECO:0000256" key="1">
    <source>
        <dbReference type="ARBA" id="ARBA00022618"/>
    </source>
</evidence>
<dbReference type="GO" id="GO:0051726">
    <property type="term" value="P:regulation of cell cycle"/>
    <property type="evidence" value="ECO:0007669"/>
    <property type="project" value="UniProtKB-ARBA"/>
</dbReference>
<dbReference type="SUPFAM" id="SSF47954">
    <property type="entry name" value="Cyclin-like"/>
    <property type="match status" value="2"/>
</dbReference>
<protein>
    <recommendedName>
        <fullName evidence="8">Cyclin N-terminal domain-containing protein</fullName>
    </recommendedName>
</protein>
<gene>
    <name evidence="7" type="ORF">LDAN0321_LOCUS17646</name>
</gene>
<evidence type="ECO:0000256" key="3">
    <source>
        <dbReference type="ARBA" id="ARBA00023306"/>
    </source>
</evidence>
<dbReference type="GO" id="GO:0051301">
    <property type="term" value="P:cell division"/>
    <property type="evidence" value="ECO:0007669"/>
    <property type="project" value="UniProtKB-KW"/>
</dbReference>
<dbReference type="EMBL" id="HBGY01028547">
    <property type="protein sequence ID" value="CAD9603993.1"/>
    <property type="molecule type" value="Transcribed_RNA"/>
</dbReference>
<accession>A0A7S2LEN5</accession>
<dbReference type="CDD" id="cd20529">
    <property type="entry name" value="CYCLIN_CCNJ-like_rpt2"/>
    <property type="match status" value="1"/>
</dbReference>
<feature type="domain" description="Cyclin C-terminal" evidence="6">
    <location>
        <begin position="183"/>
        <end position="299"/>
    </location>
</feature>
<sequence length="308" mass="35982">MEREDMETFRPIQSWERTPSRHCMEINDDGSINSNTGSKPYGLEAPLRDVVGMDPDDLQRDMLEYESLFQFYHPHAGFVPYRRYLVDWMSDLGERFRLNTSTVHCAILYMDKILSSRVVDRNKWQLLGTAALSVASKYEEAEEHCPPIPELIDMVNLRTSSVAFRDRGELEVLRLLGWQLRALPPVHFVNFYQAKGVLFENDRWQKRAMMEKIPRYVRKYAEFFCNLCLQDYSFSQYRPSVLAAAIIVASRQALCIEPLWRPELQAVTGFTQEQVHPLFLHVWQYYEEQFPGHGVRVPSPDNVMAAPH</sequence>
<evidence type="ECO:0000313" key="7">
    <source>
        <dbReference type="EMBL" id="CAD9603993.1"/>
    </source>
</evidence>
<comment type="similarity">
    <text evidence="4">Belongs to the cyclin family.</text>
</comment>
<reference evidence="7" key="1">
    <citation type="submission" date="2021-01" db="EMBL/GenBank/DDBJ databases">
        <authorList>
            <person name="Corre E."/>
            <person name="Pelletier E."/>
            <person name="Niang G."/>
            <person name="Scheremetjew M."/>
            <person name="Finn R."/>
            <person name="Kale V."/>
            <person name="Holt S."/>
            <person name="Cochrane G."/>
            <person name="Meng A."/>
            <person name="Brown T."/>
            <person name="Cohen L."/>
        </authorList>
    </citation>
    <scope>NUCLEOTIDE SEQUENCE</scope>
    <source>
        <strain evidence="7">B650</strain>
    </source>
</reference>
<keyword evidence="2 4" id="KW-0195">Cyclin</keyword>
<dbReference type="InterPro" id="IPR013763">
    <property type="entry name" value="Cyclin-like_dom"/>
</dbReference>
<dbReference type="InterPro" id="IPR006671">
    <property type="entry name" value="Cyclin_N"/>
</dbReference>
<dbReference type="FunFam" id="1.10.472.10:FF:000010">
    <property type="entry name" value="G1/S-specific cyclin Cln1"/>
    <property type="match status" value="1"/>
</dbReference>
<dbReference type="InterPro" id="IPR039361">
    <property type="entry name" value="Cyclin"/>
</dbReference>
<dbReference type="InterPro" id="IPR036915">
    <property type="entry name" value="Cyclin-like_sf"/>
</dbReference>
<dbReference type="SMART" id="SM01332">
    <property type="entry name" value="Cyclin_C"/>
    <property type="match status" value="1"/>
</dbReference>
<feature type="domain" description="Cyclin-like" evidence="5">
    <location>
        <begin position="211"/>
        <end position="284"/>
    </location>
</feature>
<feature type="domain" description="Cyclin-like" evidence="5">
    <location>
        <begin position="87"/>
        <end position="174"/>
    </location>
</feature>
<name>A0A7S2LEN5_9STRA</name>
<dbReference type="AlphaFoldDB" id="A0A7S2LEN5"/>